<keyword evidence="8" id="KW-1185">Reference proteome</keyword>
<evidence type="ECO:0000256" key="5">
    <source>
        <dbReference type="ARBA" id="ARBA00032976"/>
    </source>
</evidence>
<proteinExistence type="inferred from homology"/>
<evidence type="ECO:0000256" key="1">
    <source>
        <dbReference type="ARBA" id="ARBA00003236"/>
    </source>
</evidence>
<evidence type="ECO:0000256" key="3">
    <source>
        <dbReference type="ARBA" id="ARBA00020071"/>
    </source>
</evidence>
<evidence type="ECO:0000259" key="6">
    <source>
        <dbReference type="PROSITE" id="PS51677"/>
    </source>
</evidence>
<comment type="function">
    <text evidence="1">Is involved in generating a small heat-stable compound (Nod), an acylated oligomer of N-acetylglucosamine, that stimulates mitosis in various plant protoplasts.</text>
</comment>
<dbReference type="InterPro" id="IPR011330">
    <property type="entry name" value="Glyco_hydro/deAcase_b/a-brl"/>
</dbReference>
<evidence type="ECO:0000313" key="7">
    <source>
        <dbReference type="EMBL" id="GJE53897.1"/>
    </source>
</evidence>
<name>A0ABQ4THB5_9HYPH</name>
<reference evidence="7" key="1">
    <citation type="journal article" date="2021" name="Front. Microbiol.">
        <title>Comprehensive Comparative Genomics and Phenotyping of Methylobacterium Species.</title>
        <authorList>
            <person name="Alessa O."/>
            <person name="Ogura Y."/>
            <person name="Fujitani Y."/>
            <person name="Takami H."/>
            <person name="Hayashi T."/>
            <person name="Sahin N."/>
            <person name="Tani A."/>
        </authorList>
    </citation>
    <scope>NUCLEOTIDE SEQUENCE</scope>
    <source>
        <strain evidence="7">DSM 23674</strain>
    </source>
</reference>
<dbReference type="Proteomes" id="UP001055101">
    <property type="component" value="Unassembled WGS sequence"/>
</dbReference>
<evidence type="ECO:0000313" key="8">
    <source>
        <dbReference type="Proteomes" id="UP001055101"/>
    </source>
</evidence>
<evidence type="ECO:0000256" key="2">
    <source>
        <dbReference type="ARBA" id="ARBA00010973"/>
    </source>
</evidence>
<protein>
    <recommendedName>
        <fullName evidence="3">Chitooligosaccharide deacetylase</fullName>
    </recommendedName>
    <alternativeName>
        <fullName evidence="5">Nodulation protein B</fullName>
    </alternativeName>
</protein>
<dbReference type="SUPFAM" id="SSF88713">
    <property type="entry name" value="Glycoside hydrolase/deacetylase"/>
    <property type="match status" value="1"/>
</dbReference>
<dbReference type="Pfam" id="PF01522">
    <property type="entry name" value="Polysacc_deac_1"/>
    <property type="match status" value="2"/>
</dbReference>
<dbReference type="PANTHER" id="PTHR34216:SF7">
    <property type="entry name" value="POLY-BETA-1,6-N-ACETYL-D-GLUCOSAMINE N-DEACETYLASE"/>
    <property type="match status" value="1"/>
</dbReference>
<dbReference type="EMBL" id="BPRA01000001">
    <property type="protein sequence ID" value="GJE53897.1"/>
    <property type="molecule type" value="Genomic_DNA"/>
</dbReference>
<reference evidence="7" key="2">
    <citation type="submission" date="2021-08" db="EMBL/GenBank/DDBJ databases">
        <authorList>
            <person name="Tani A."/>
            <person name="Ola A."/>
            <person name="Ogura Y."/>
            <person name="Katsura K."/>
            <person name="Hayashi T."/>
        </authorList>
    </citation>
    <scope>NUCLEOTIDE SEQUENCE</scope>
    <source>
        <strain evidence="7">DSM 23674</strain>
    </source>
</reference>
<dbReference type="PANTHER" id="PTHR34216">
    <property type="match status" value="1"/>
</dbReference>
<dbReference type="PROSITE" id="PS51677">
    <property type="entry name" value="NODB"/>
    <property type="match status" value="1"/>
</dbReference>
<dbReference type="InterPro" id="IPR002509">
    <property type="entry name" value="NODB_dom"/>
</dbReference>
<evidence type="ECO:0000256" key="4">
    <source>
        <dbReference type="ARBA" id="ARBA00022729"/>
    </source>
</evidence>
<dbReference type="CDD" id="cd10968">
    <property type="entry name" value="CE4_Mlr8448_like_5s"/>
    <property type="match status" value="1"/>
</dbReference>
<organism evidence="7 8">
    <name type="scientific">Methylobacterium thuringiense</name>
    <dbReference type="NCBI Taxonomy" id="1003091"/>
    <lineage>
        <taxon>Bacteria</taxon>
        <taxon>Pseudomonadati</taxon>
        <taxon>Pseudomonadota</taxon>
        <taxon>Alphaproteobacteria</taxon>
        <taxon>Hyphomicrobiales</taxon>
        <taxon>Methylobacteriaceae</taxon>
        <taxon>Methylobacterium</taxon>
    </lineage>
</organism>
<feature type="domain" description="NodB homology" evidence="6">
    <location>
        <begin position="96"/>
        <end position="356"/>
    </location>
</feature>
<sequence length="356" mass="38470">MLSSCNRHRLFRAAFSAVALTGADRWLAPAARGRGLILTFHHVRPEPPAAYAPNGLLAITPDFLDRTLTLLKARGFDLIGLDAVPDRLSARDARAPFAVLTFDDGYRDNVEFAAPVLARHRAPWTLFVTSDFAEGRGRLWWIELERAVARLDRVRLTAGDTGAIALDLPARDAEEKSAAFEAVYRILRAGPEARLLSVIAGLCTEAGFAPGRIAEELCLSWHALRALAADPAVTIGAHTLSHPMLAKHELDVARLEIAGSRTRIATELGREIRHLSYPVGDPASAGRREFAIAEGLGFATAVTTRPGHLFAGHAGHLQALPRVSVNGLHQTEAALASLISGVPFLAWNRGRRLNVA</sequence>
<gene>
    <name evidence="7" type="ORF">EKPJFOCH_0365</name>
</gene>
<comment type="similarity">
    <text evidence="2">Belongs to the polysaccharide deacetylase family.</text>
</comment>
<dbReference type="InterPro" id="IPR051398">
    <property type="entry name" value="Polysacch_Deacetylase"/>
</dbReference>
<keyword evidence="4" id="KW-0732">Signal</keyword>
<dbReference type="Gene3D" id="3.20.20.370">
    <property type="entry name" value="Glycoside hydrolase/deacetylase"/>
    <property type="match status" value="1"/>
</dbReference>
<comment type="caution">
    <text evidence="7">The sequence shown here is derived from an EMBL/GenBank/DDBJ whole genome shotgun (WGS) entry which is preliminary data.</text>
</comment>
<dbReference type="RefSeq" id="WP_147817978.1">
    <property type="nucleotide sequence ID" value="NZ_BPRA01000001.1"/>
</dbReference>
<accession>A0ABQ4THB5</accession>